<evidence type="ECO:0000313" key="2">
    <source>
        <dbReference type="EMBL" id="MEN7551820.1"/>
    </source>
</evidence>
<feature type="transmembrane region" description="Helical" evidence="1">
    <location>
        <begin position="53"/>
        <end position="75"/>
    </location>
</feature>
<name>A0AAW9SGU2_9BACT</name>
<dbReference type="Proteomes" id="UP001403385">
    <property type="component" value="Unassembled WGS sequence"/>
</dbReference>
<keyword evidence="1" id="KW-1133">Transmembrane helix</keyword>
<protein>
    <submittedName>
        <fullName evidence="2">Uncharacterized protein</fullName>
    </submittedName>
</protein>
<dbReference type="EMBL" id="JBDKWZ010000027">
    <property type="protein sequence ID" value="MEN7551820.1"/>
    <property type="molecule type" value="Genomic_DNA"/>
</dbReference>
<dbReference type="AlphaFoldDB" id="A0AAW9SGU2"/>
<keyword evidence="1" id="KW-0472">Membrane</keyword>
<organism evidence="2 3">
    <name type="scientific">Rapidithrix thailandica</name>
    <dbReference type="NCBI Taxonomy" id="413964"/>
    <lineage>
        <taxon>Bacteria</taxon>
        <taxon>Pseudomonadati</taxon>
        <taxon>Bacteroidota</taxon>
        <taxon>Cytophagia</taxon>
        <taxon>Cytophagales</taxon>
        <taxon>Flammeovirgaceae</taxon>
        <taxon>Rapidithrix</taxon>
    </lineage>
</organism>
<proteinExistence type="predicted"/>
<keyword evidence="1" id="KW-0812">Transmembrane</keyword>
<accession>A0AAW9SGU2</accession>
<evidence type="ECO:0000256" key="1">
    <source>
        <dbReference type="SAM" id="Phobius"/>
    </source>
</evidence>
<feature type="transmembrane region" description="Helical" evidence="1">
    <location>
        <begin position="16"/>
        <end position="37"/>
    </location>
</feature>
<evidence type="ECO:0000313" key="3">
    <source>
        <dbReference type="Proteomes" id="UP001403385"/>
    </source>
</evidence>
<reference evidence="2 3" key="1">
    <citation type="submission" date="2024-04" db="EMBL/GenBank/DDBJ databases">
        <title>Novel genus in family Flammeovirgaceae.</title>
        <authorList>
            <person name="Nguyen T.H."/>
            <person name="Vuong T.Q."/>
            <person name="Le H."/>
            <person name="Kim S.-G."/>
        </authorList>
    </citation>
    <scope>NUCLEOTIDE SEQUENCE [LARGE SCALE GENOMIC DNA]</scope>
    <source>
        <strain evidence="2 3">JCM 23209</strain>
    </source>
</reference>
<sequence length="95" mass="10879">MLDRLFLRKLNKQGKIMYFVLQLVFDAIYLFVLFGVLDYELGSSGSSTRDDTYFTMIAGILVFAIVSGIICLQFWRLEEAPPTQENKAESNISQE</sequence>
<dbReference type="RefSeq" id="WP_346824598.1">
    <property type="nucleotide sequence ID" value="NZ_JBDKWZ010000027.1"/>
</dbReference>
<gene>
    <name evidence="2" type="ORF">AAG747_28145</name>
</gene>
<keyword evidence="3" id="KW-1185">Reference proteome</keyword>
<comment type="caution">
    <text evidence="2">The sequence shown here is derived from an EMBL/GenBank/DDBJ whole genome shotgun (WGS) entry which is preliminary data.</text>
</comment>